<gene>
    <name evidence="1" type="ORF">BG20_I2165</name>
</gene>
<comment type="caution">
    <text evidence="1">The sequence shown here is derived from an EMBL/GenBank/DDBJ whole genome shotgun (WGS) entry which is preliminary data.</text>
</comment>
<evidence type="ECO:0000313" key="1">
    <source>
        <dbReference type="EMBL" id="EPA06618.1"/>
    </source>
</evidence>
<dbReference type="EMBL" id="AHJG01000028">
    <property type="protein sequence ID" value="EPA06618.1"/>
    <property type="molecule type" value="Genomic_DNA"/>
</dbReference>
<evidence type="ECO:0000313" key="2">
    <source>
        <dbReference type="Proteomes" id="UP000014065"/>
    </source>
</evidence>
<dbReference type="Proteomes" id="UP000014065">
    <property type="component" value="Unassembled WGS sequence"/>
</dbReference>
<dbReference type="AlphaFoldDB" id="S2E7B9"/>
<reference evidence="1 2" key="1">
    <citation type="journal article" date="2012" name="J. Bacteriol.">
        <title>Genome Sequence of "Candidatus Nitrosoarchaeum limnia" BG20, a Low-Salinity Ammonia-Oxidizing Archaeon from the San Francisco Bay Estuary.</title>
        <authorList>
            <person name="Mosier A.C."/>
            <person name="Allen E.E."/>
            <person name="Kim M."/>
            <person name="Ferriera S."/>
            <person name="Francis C.A."/>
        </authorList>
    </citation>
    <scope>NUCLEOTIDE SEQUENCE [LARGE SCALE GENOMIC DNA]</scope>
    <source>
        <strain evidence="1 2">BG20</strain>
    </source>
</reference>
<proteinExistence type="predicted"/>
<keyword evidence="2" id="KW-1185">Reference proteome</keyword>
<organism evidence="1 2">
    <name type="scientific">Candidatus Nitrosarchaeum limnium BG20</name>
    <dbReference type="NCBI Taxonomy" id="859192"/>
    <lineage>
        <taxon>Archaea</taxon>
        <taxon>Nitrososphaerota</taxon>
        <taxon>Nitrososphaeria</taxon>
        <taxon>Nitrosopumilales</taxon>
        <taxon>Nitrosopumilaceae</taxon>
        <taxon>Nitrosarchaeum</taxon>
    </lineage>
</organism>
<protein>
    <submittedName>
        <fullName evidence="1">Uncharacterized protein</fullName>
    </submittedName>
</protein>
<name>S2E7B9_9ARCH</name>
<accession>S2E7B9</accession>
<sequence>MITKEQKLEIFEKTISYLRKKFVESNKEYHSEQYRKLPLD</sequence>